<comment type="caution">
    <text evidence="2">The sequence shown here is derived from an EMBL/GenBank/DDBJ whole genome shotgun (WGS) entry which is preliminary data.</text>
</comment>
<accession>A0A8X6HTY4</accession>
<gene>
    <name evidence="2" type="ORF">TNCT_463181</name>
</gene>
<name>A0A8X6HTY4_TRICU</name>
<dbReference type="AlphaFoldDB" id="A0A8X6HTY4"/>
<organism evidence="2 3">
    <name type="scientific">Trichonephila clavata</name>
    <name type="common">Joro spider</name>
    <name type="synonym">Nephila clavata</name>
    <dbReference type="NCBI Taxonomy" id="2740835"/>
    <lineage>
        <taxon>Eukaryota</taxon>
        <taxon>Metazoa</taxon>
        <taxon>Ecdysozoa</taxon>
        <taxon>Arthropoda</taxon>
        <taxon>Chelicerata</taxon>
        <taxon>Arachnida</taxon>
        <taxon>Araneae</taxon>
        <taxon>Araneomorphae</taxon>
        <taxon>Entelegynae</taxon>
        <taxon>Araneoidea</taxon>
        <taxon>Nephilidae</taxon>
        <taxon>Trichonephila</taxon>
    </lineage>
</organism>
<evidence type="ECO:0000313" key="3">
    <source>
        <dbReference type="Proteomes" id="UP000887116"/>
    </source>
</evidence>
<proteinExistence type="predicted"/>
<dbReference type="EMBL" id="BMAO01019279">
    <property type="protein sequence ID" value="GFR29568.1"/>
    <property type="molecule type" value="Genomic_DNA"/>
</dbReference>
<feature type="signal peptide" evidence="1">
    <location>
        <begin position="1"/>
        <end position="19"/>
    </location>
</feature>
<keyword evidence="3" id="KW-1185">Reference proteome</keyword>
<evidence type="ECO:0000313" key="2">
    <source>
        <dbReference type="EMBL" id="GFR29568.1"/>
    </source>
</evidence>
<reference evidence="2" key="1">
    <citation type="submission" date="2020-07" db="EMBL/GenBank/DDBJ databases">
        <title>Multicomponent nature underlies the extraordinary mechanical properties of spider dragline silk.</title>
        <authorList>
            <person name="Kono N."/>
            <person name="Nakamura H."/>
            <person name="Mori M."/>
            <person name="Yoshida Y."/>
            <person name="Ohtoshi R."/>
            <person name="Malay A.D."/>
            <person name="Moran D.A.P."/>
            <person name="Tomita M."/>
            <person name="Numata K."/>
            <person name="Arakawa K."/>
        </authorList>
    </citation>
    <scope>NUCLEOTIDE SEQUENCE</scope>
</reference>
<evidence type="ECO:0000256" key="1">
    <source>
        <dbReference type="SAM" id="SignalP"/>
    </source>
</evidence>
<sequence>MVVNFLFETSLCLISCVVAEYFQGHPLYFLDIAAHNLILELIKDLITLHLANRSNTKKNKKAVEYKEKKLCVALNIEAQLSISAERDYPPQTNKKEAGKIKSIPTVRSFMVFKICEALGLEVELNTQTESDEFFKQQKKTPPKKAIPIVKSVDVFKLCQAMGINAVLAQPGDLNDSS</sequence>
<keyword evidence="1" id="KW-0732">Signal</keyword>
<protein>
    <submittedName>
        <fullName evidence="2">Uncharacterized protein</fullName>
    </submittedName>
</protein>
<feature type="chain" id="PRO_5036454683" evidence="1">
    <location>
        <begin position="20"/>
        <end position="177"/>
    </location>
</feature>
<dbReference type="Proteomes" id="UP000887116">
    <property type="component" value="Unassembled WGS sequence"/>
</dbReference>